<keyword evidence="2" id="KW-0238">DNA-binding</keyword>
<protein>
    <recommendedName>
        <fullName evidence="4">RecF/RecN/SMC N-terminal domain-containing protein</fullName>
    </recommendedName>
</protein>
<feature type="non-terminal residue" evidence="5">
    <location>
        <position position="508"/>
    </location>
</feature>
<evidence type="ECO:0000259" key="4">
    <source>
        <dbReference type="Pfam" id="PF02463"/>
    </source>
</evidence>
<dbReference type="GO" id="GO:0003677">
    <property type="term" value="F:DNA binding"/>
    <property type="evidence" value="ECO:0007669"/>
    <property type="project" value="UniProtKB-KW"/>
</dbReference>
<keyword evidence="1" id="KW-0963">Cytoplasm</keyword>
<accession>A0A382AG75</accession>
<name>A0A382AG75_9ZZZZ</name>
<feature type="coiled-coil region" evidence="3">
    <location>
        <begin position="413"/>
        <end position="440"/>
    </location>
</feature>
<dbReference type="SUPFAM" id="SSF52540">
    <property type="entry name" value="P-loop containing nucleoside triphosphate hydrolases"/>
    <property type="match status" value="1"/>
</dbReference>
<dbReference type="Pfam" id="PF02463">
    <property type="entry name" value="SMC_N"/>
    <property type="match status" value="1"/>
</dbReference>
<feature type="non-terminal residue" evidence="5">
    <location>
        <position position="1"/>
    </location>
</feature>
<dbReference type="AlphaFoldDB" id="A0A382AG75"/>
<evidence type="ECO:0000256" key="1">
    <source>
        <dbReference type="ARBA" id="ARBA00022490"/>
    </source>
</evidence>
<dbReference type="InterPro" id="IPR027417">
    <property type="entry name" value="P-loop_NTPase"/>
</dbReference>
<evidence type="ECO:0000256" key="2">
    <source>
        <dbReference type="ARBA" id="ARBA00023125"/>
    </source>
</evidence>
<evidence type="ECO:0000313" key="5">
    <source>
        <dbReference type="EMBL" id="SVB00560.1"/>
    </source>
</evidence>
<dbReference type="GO" id="GO:0005737">
    <property type="term" value="C:cytoplasm"/>
    <property type="evidence" value="ECO:0007669"/>
    <property type="project" value="TreeGrafter"/>
</dbReference>
<organism evidence="5">
    <name type="scientific">marine metagenome</name>
    <dbReference type="NCBI Taxonomy" id="408172"/>
    <lineage>
        <taxon>unclassified sequences</taxon>
        <taxon>metagenomes</taxon>
        <taxon>ecological metagenomes</taxon>
    </lineage>
</organism>
<gene>
    <name evidence="5" type="ORF">METZ01_LOCUS153414</name>
</gene>
<feature type="domain" description="RecF/RecN/SMC N-terminal" evidence="4">
    <location>
        <begin position="2"/>
        <end position="193"/>
    </location>
</feature>
<feature type="coiled-coil region" evidence="3">
    <location>
        <begin position="167"/>
        <end position="194"/>
    </location>
</feature>
<proteinExistence type="predicted"/>
<sequence length="508" mass="54830">VFLKRLSLKGFKSFADPVSLDFEPGVTVVVGPNGSGKSNVVDAVAWVLGAQAPSSVRSQRMDDVVFAGTASRPALGRAEVSLTFDNASGYLPIEFPEVTISRTLFRGGDSEYALNGAPCRLLDIQELLSDVGVGRQQHIIISQGQIDAVLNARPEDRRSIIEDAAGILKFRKRKEKAERRLDSTRANLDRLGDLQREVRRQLRPLERQAEAARRHGDLVEELTALRLHRAGRELSELRTRSAEEAGRRAGLAEEESRRAAELQCLETEISSAESELTERGGDDLGDRLVRFEALRERGRGLRAVLAERLKGIGRDRTTLEVGQLVVGLEAELARAEAEAARLDIEAVSLAPEAKVLTIAEADLAVDWEAFEAEWADGVPSVGGRAAESRGELGVLRVTAQEGAAESGRLANRLRAVGSSLDGLETQAEALRAELLVAEEAEVPLSTGVAELEARAHEASRVRNAAWERVVAAEADLRSARARVEALALALDEARSQAGAAHLAGIEGV</sequence>
<dbReference type="EMBL" id="UINC01025279">
    <property type="protein sequence ID" value="SVB00560.1"/>
    <property type="molecule type" value="Genomic_DNA"/>
</dbReference>
<dbReference type="InterPro" id="IPR003395">
    <property type="entry name" value="RecF/RecN/SMC_N"/>
</dbReference>
<evidence type="ECO:0000256" key="3">
    <source>
        <dbReference type="SAM" id="Coils"/>
    </source>
</evidence>
<reference evidence="5" key="1">
    <citation type="submission" date="2018-05" db="EMBL/GenBank/DDBJ databases">
        <authorList>
            <person name="Lanie J.A."/>
            <person name="Ng W.-L."/>
            <person name="Kazmierczak K.M."/>
            <person name="Andrzejewski T.M."/>
            <person name="Davidsen T.M."/>
            <person name="Wayne K.J."/>
            <person name="Tettelin H."/>
            <person name="Glass J.I."/>
            <person name="Rusch D."/>
            <person name="Podicherti R."/>
            <person name="Tsui H.-C.T."/>
            <person name="Winkler M.E."/>
        </authorList>
    </citation>
    <scope>NUCLEOTIDE SEQUENCE</scope>
</reference>
<dbReference type="InterPro" id="IPR050308">
    <property type="entry name" value="MukB/SMC"/>
</dbReference>
<dbReference type="PANTHER" id="PTHR42963:SF1">
    <property type="entry name" value="DUF4476 DOMAIN-CONTAINING PROTEIN"/>
    <property type="match status" value="1"/>
</dbReference>
<dbReference type="PANTHER" id="PTHR42963">
    <property type="entry name" value="CHROMOSOME PARTITION PROTEIN MUKB"/>
    <property type="match status" value="1"/>
</dbReference>
<dbReference type="Gene3D" id="3.40.50.300">
    <property type="entry name" value="P-loop containing nucleotide triphosphate hydrolases"/>
    <property type="match status" value="1"/>
</dbReference>
<keyword evidence="3" id="KW-0175">Coiled coil</keyword>